<dbReference type="AlphaFoldDB" id="A0A918TJ05"/>
<sequence length="53" mass="5418">MQENSPMEAAGFEPVLELGLQELEAMEAPGWWTVGAVASAVGSAALSIASVIT</sequence>
<reference evidence="2" key="2">
    <citation type="submission" date="2020-09" db="EMBL/GenBank/DDBJ databases">
        <authorList>
            <person name="Sun Q."/>
            <person name="Ohkuma M."/>
        </authorList>
    </citation>
    <scope>NUCLEOTIDE SEQUENCE</scope>
    <source>
        <strain evidence="2">JCM 4633</strain>
    </source>
</reference>
<keyword evidence="1" id="KW-1133">Transmembrane helix</keyword>
<comment type="caution">
    <text evidence="2">The sequence shown here is derived from an EMBL/GenBank/DDBJ whole genome shotgun (WGS) entry which is preliminary data.</text>
</comment>
<protein>
    <submittedName>
        <fullName evidence="2">Uncharacterized protein</fullName>
    </submittedName>
</protein>
<name>A0A918TJ05_STRCJ</name>
<evidence type="ECO:0000313" key="3">
    <source>
        <dbReference type="Proteomes" id="UP000646244"/>
    </source>
</evidence>
<keyword evidence="1" id="KW-0472">Membrane</keyword>
<dbReference type="RefSeq" id="WP_190110181.1">
    <property type="nucleotide sequence ID" value="NZ_BMVB01000008.1"/>
</dbReference>
<dbReference type="EMBL" id="BMVB01000008">
    <property type="protein sequence ID" value="GHC51292.1"/>
    <property type="molecule type" value="Genomic_DNA"/>
</dbReference>
<organism evidence="2 3">
    <name type="scientific">Streptomyces cinnamoneus</name>
    <name type="common">Streptoverticillium cinnamoneum</name>
    <dbReference type="NCBI Taxonomy" id="53446"/>
    <lineage>
        <taxon>Bacteria</taxon>
        <taxon>Bacillati</taxon>
        <taxon>Actinomycetota</taxon>
        <taxon>Actinomycetes</taxon>
        <taxon>Kitasatosporales</taxon>
        <taxon>Streptomycetaceae</taxon>
        <taxon>Streptomyces</taxon>
        <taxon>Streptomyces cinnamoneus group</taxon>
    </lineage>
</organism>
<keyword evidence="1" id="KW-0812">Transmembrane</keyword>
<reference evidence="2" key="1">
    <citation type="journal article" date="2014" name="Int. J. Syst. Evol. Microbiol.">
        <title>Complete genome sequence of Corynebacterium casei LMG S-19264T (=DSM 44701T), isolated from a smear-ripened cheese.</title>
        <authorList>
            <consortium name="US DOE Joint Genome Institute (JGI-PGF)"/>
            <person name="Walter F."/>
            <person name="Albersmeier A."/>
            <person name="Kalinowski J."/>
            <person name="Ruckert C."/>
        </authorList>
    </citation>
    <scope>NUCLEOTIDE SEQUENCE</scope>
    <source>
        <strain evidence="2">JCM 4633</strain>
    </source>
</reference>
<proteinExistence type="predicted"/>
<dbReference type="NCBIfam" id="NF041808">
    <property type="entry name" value="daptide_123"/>
    <property type="match status" value="1"/>
</dbReference>
<gene>
    <name evidence="2" type="ORF">GCM10010507_29010</name>
</gene>
<feature type="transmembrane region" description="Helical" evidence="1">
    <location>
        <begin position="30"/>
        <end position="52"/>
    </location>
</feature>
<dbReference type="Proteomes" id="UP000646244">
    <property type="component" value="Unassembled WGS sequence"/>
</dbReference>
<evidence type="ECO:0000313" key="2">
    <source>
        <dbReference type="EMBL" id="GHC51292.1"/>
    </source>
</evidence>
<accession>A0A918TJ05</accession>
<evidence type="ECO:0000256" key="1">
    <source>
        <dbReference type="SAM" id="Phobius"/>
    </source>
</evidence>